<sequence>VVIDLATNLQSSVKEKIYKKYPHALNLRYIAHTLNLIAIDLTKLHKVKLFIDQYGKIIAYFNKSHQKLALLQQELKLIKVRSEGLE</sequence>
<reference evidence="1 2" key="1">
    <citation type="submission" date="2021-06" db="EMBL/GenBank/DDBJ databases">
        <authorList>
            <person name="Kallberg Y."/>
            <person name="Tangrot J."/>
            <person name="Rosling A."/>
        </authorList>
    </citation>
    <scope>NUCLEOTIDE SEQUENCE [LARGE SCALE GENOMIC DNA]</scope>
    <source>
        <strain evidence="1 2">120-4 pot B 10/14</strain>
    </source>
</reference>
<proteinExistence type="predicted"/>
<feature type="non-terminal residue" evidence="1">
    <location>
        <position position="1"/>
    </location>
</feature>
<comment type="caution">
    <text evidence="1">The sequence shown here is derived from an EMBL/GenBank/DDBJ whole genome shotgun (WGS) entry which is preliminary data.</text>
</comment>
<dbReference type="Proteomes" id="UP000789901">
    <property type="component" value="Unassembled WGS sequence"/>
</dbReference>
<organism evidence="1 2">
    <name type="scientific">Gigaspora margarita</name>
    <dbReference type="NCBI Taxonomy" id="4874"/>
    <lineage>
        <taxon>Eukaryota</taxon>
        <taxon>Fungi</taxon>
        <taxon>Fungi incertae sedis</taxon>
        <taxon>Mucoromycota</taxon>
        <taxon>Glomeromycotina</taxon>
        <taxon>Glomeromycetes</taxon>
        <taxon>Diversisporales</taxon>
        <taxon>Gigasporaceae</taxon>
        <taxon>Gigaspora</taxon>
    </lineage>
</organism>
<keyword evidence="2" id="KW-1185">Reference proteome</keyword>
<gene>
    <name evidence="1" type="ORF">GMARGA_LOCUS41712</name>
</gene>
<evidence type="ECO:0000313" key="1">
    <source>
        <dbReference type="EMBL" id="CAG8852891.1"/>
    </source>
</evidence>
<name>A0ABN7XDG9_GIGMA</name>
<dbReference type="EMBL" id="CAJVQB010117357">
    <property type="protein sequence ID" value="CAG8852891.1"/>
    <property type="molecule type" value="Genomic_DNA"/>
</dbReference>
<feature type="non-terminal residue" evidence="1">
    <location>
        <position position="86"/>
    </location>
</feature>
<accession>A0ABN7XDG9</accession>
<evidence type="ECO:0000313" key="2">
    <source>
        <dbReference type="Proteomes" id="UP000789901"/>
    </source>
</evidence>
<protein>
    <submittedName>
        <fullName evidence="1">41587_t:CDS:1</fullName>
    </submittedName>
</protein>